<keyword evidence="1" id="KW-0010">Activator</keyword>
<dbReference type="GeneID" id="58718714"/>
<dbReference type="OrthoDB" id="9859525at2"/>
<keyword evidence="4" id="KW-1185">Reference proteome</keyword>
<reference evidence="3 4" key="1">
    <citation type="submission" date="2014-05" db="EMBL/GenBank/DDBJ databases">
        <title>Novel Listeriaceae from food processing environments.</title>
        <authorList>
            <person name="den Bakker H.C."/>
        </authorList>
    </citation>
    <scope>NUCLEOTIDE SEQUENCE [LARGE SCALE GENOMIC DNA]</scope>
    <source>
        <strain evidence="3 4">FSL A5-0281</strain>
    </source>
</reference>
<dbReference type="InterPro" id="IPR036390">
    <property type="entry name" value="WH_DNA-bd_sf"/>
</dbReference>
<dbReference type="eggNOG" id="COG0664">
    <property type="taxonomic scope" value="Bacteria"/>
</dbReference>
<dbReference type="EMBL" id="JNFA01000030">
    <property type="protein sequence ID" value="KGL37936.1"/>
    <property type="molecule type" value="Genomic_DNA"/>
</dbReference>
<dbReference type="Gene3D" id="1.10.10.10">
    <property type="entry name" value="Winged helix-like DNA-binding domain superfamily/Winged helix DNA-binding domain"/>
    <property type="match status" value="1"/>
</dbReference>
<dbReference type="SUPFAM" id="SSF46785">
    <property type="entry name" value="Winged helix' DNA-binding domain"/>
    <property type="match status" value="1"/>
</dbReference>
<evidence type="ECO:0000313" key="3">
    <source>
        <dbReference type="EMBL" id="KGL37936.1"/>
    </source>
</evidence>
<dbReference type="Gene3D" id="2.60.120.10">
    <property type="entry name" value="Jelly Rolls"/>
    <property type="match status" value="1"/>
</dbReference>
<dbReference type="STRING" id="1552123.EP57_15370"/>
<sequence length="229" mass="26483">MSELDISQERFLAQENTRREFQAYLLEDIPYETCYVEENQVLIERNSLEACVYIVVSGVALAKKENVPLQFFGRYACLGIENIFSPDKTDTTILALTRMKVYKLTIKDVFTRLQQHGDGFRLLGMIQADHIDTFLQHHVASKLSHDRVWDVLLRLSFLYGKEENQCIYTPKYFSKKMIADYLNISYGSVAAAFRALEAEGKLHDEPHGMVIYKVWTQKVRKNIANTLNS</sequence>
<name>A0A099VZS7_9LIST</name>
<dbReference type="AlphaFoldDB" id="A0A099VZS7"/>
<evidence type="ECO:0000259" key="2">
    <source>
        <dbReference type="Pfam" id="PF00027"/>
    </source>
</evidence>
<dbReference type="Pfam" id="PF00027">
    <property type="entry name" value="cNMP_binding"/>
    <property type="match status" value="1"/>
</dbReference>
<feature type="domain" description="Cyclic nucleotide-binding" evidence="2">
    <location>
        <begin position="36"/>
        <end position="115"/>
    </location>
</feature>
<dbReference type="InterPro" id="IPR000595">
    <property type="entry name" value="cNMP-bd_dom"/>
</dbReference>
<dbReference type="RefSeq" id="WP_036088004.1">
    <property type="nucleotide sequence ID" value="NZ_CBCSHQ010000003.1"/>
</dbReference>
<gene>
    <name evidence="3" type="ORF">EP57_15370</name>
</gene>
<dbReference type="SUPFAM" id="SSF51206">
    <property type="entry name" value="cAMP-binding domain-like"/>
    <property type="match status" value="1"/>
</dbReference>
<dbReference type="Proteomes" id="UP000029844">
    <property type="component" value="Unassembled WGS sequence"/>
</dbReference>
<accession>A0A099VZS7</accession>
<organism evidence="3 4">
    <name type="scientific">Listeria booriae</name>
    <dbReference type="NCBI Taxonomy" id="1552123"/>
    <lineage>
        <taxon>Bacteria</taxon>
        <taxon>Bacillati</taxon>
        <taxon>Bacillota</taxon>
        <taxon>Bacilli</taxon>
        <taxon>Bacillales</taxon>
        <taxon>Listeriaceae</taxon>
        <taxon>Listeria</taxon>
    </lineage>
</organism>
<comment type="caution">
    <text evidence="3">The sequence shown here is derived from an EMBL/GenBank/DDBJ whole genome shotgun (WGS) entry which is preliminary data.</text>
</comment>
<dbReference type="InterPro" id="IPR036388">
    <property type="entry name" value="WH-like_DNA-bd_sf"/>
</dbReference>
<evidence type="ECO:0000256" key="1">
    <source>
        <dbReference type="ARBA" id="ARBA00023159"/>
    </source>
</evidence>
<protein>
    <recommendedName>
        <fullName evidence="2">Cyclic nucleotide-binding domain-containing protein</fullName>
    </recommendedName>
</protein>
<proteinExistence type="predicted"/>
<dbReference type="InterPro" id="IPR014710">
    <property type="entry name" value="RmlC-like_jellyroll"/>
</dbReference>
<dbReference type="InterPro" id="IPR018490">
    <property type="entry name" value="cNMP-bd_dom_sf"/>
</dbReference>
<evidence type="ECO:0000313" key="4">
    <source>
        <dbReference type="Proteomes" id="UP000029844"/>
    </source>
</evidence>